<protein>
    <submittedName>
        <fullName evidence="2">Uncharacterized protein</fullName>
    </submittedName>
</protein>
<accession>A0A286PGQ0</accession>
<dbReference type="Proteomes" id="UP000217446">
    <property type="component" value="Unassembled WGS sequence"/>
</dbReference>
<keyword evidence="3" id="KW-1185">Reference proteome</keyword>
<comment type="caution">
    <text evidence="2">The sequence shown here is derived from an EMBL/GenBank/DDBJ whole genome shotgun (WGS) entry which is preliminary data.</text>
</comment>
<proteinExistence type="predicted"/>
<dbReference type="RefSeq" id="WP_159064671.1">
    <property type="nucleotide sequence ID" value="NZ_BDQI01000062.1"/>
</dbReference>
<dbReference type="AlphaFoldDB" id="A0A286PGQ0"/>
<evidence type="ECO:0000313" key="2">
    <source>
        <dbReference type="EMBL" id="GAX58729.1"/>
    </source>
</evidence>
<gene>
    <name evidence="2" type="ORF">SO3561_10304</name>
</gene>
<sequence length="107" mass="11654">MLEKRSHAQWLAGRQRKYRVAPDIHKGMRVCVHREPLPSDVCWPYDRSRAGSSAVAAVESGLAERRRRATLLELVRHAPAGTVVVQGEGRGGPAMSVQIGSRDGEGG</sequence>
<feature type="region of interest" description="Disordered" evidence="1">
    <location>
        <begin position="84"/>
        <end position="107"/>
    </location>
</feature>
<evidence type="ECO:0000256" key="1">
    <source>
        <dbReference type="SAM" id="MobiDB-lite"/>
    </source>
</evidence>
<reference evidence="3" key="1">
    <citation type="submission" date="2017-05" db="EMBL/GenBank/DDBJ databases">
        <title>Streptomyces olivochromogenes NBRC 3561 whole genome shotgun sequence.</title>
        <authorList>
            <person name="Dohra H."/>
            <person name="Kodani S."/>
        </authorList>
    </citation>
    <scope>NUCLEOTIDE SEQUENCE [LARGE SCALE GENOMIC DNA]</scope>
    <source>
        <strain evidence="3">NBRC 3561</strain>
    </source>
</reference>
<dbReference type="EMBL" id="BDQI01000062">
    <property type="protein sequence ID" value="GAX58729.1"/>
    <property type="molecule type" value="Genomic_DNA"/>
</dbReference>
<evidence type="ECO:0000313" key="3">
    <source>
        <dbReference type="Proteomes" id="UP000217446"/>
    </source>
</evidence>
<organism evidence="2 3">
    <name type="scientific">Streptomyces olivochromogenes</name>
    <dbReference type="NCBI Taxonomy" id="1963"/>
    <lineage>
        <taxon>Bacteria</taxon>
        <taxon>Bacillati</taxon>
        <taxon>Actinomycetota</taxon>
        <taxon>Actinomycetes</taxon>
        <taxon>Kitasatosporales</taxon>
        <taxon>Streptomycetaceae</taxon>
        <taxon>Streptomyces</taxon>
    </lineage>
</organism>
<name>A0A286PGQ0_STROL</name>